<dbReference type="PANTHER" id="PTHR42732:SF1">
    <property type="entry name" value="BETA-MANNOSIDASE"/>
    <property type="match status" value="1"/>
</dbReference>
<dbReference type="KEGG" id="pbas:SMSP2_00135"/>
<dbReference type="EMBL" id="CP019646">
    <property type="protein sequence ID" value="AQQ69801.1"/>
    <property type="molecule type" value="Genomic_DNA"/>
</dbReference>
<evidence type="ECO:0000313" key="4">
    <source>
        <dbReference type="Proteomes" id="UP000188181"/>
    </source>
</evidence>
<dbReference type="STRING" id="1851148.SMSP2_00135"/>
<keyword evidence="4" id="KW-1185">Reference proteome</keyword>
<dbReference type="SUPFAM" id="SSF51445">
    <property type="entry name" value="(Trans)glycosidases"/>
    <property type="match status" value="1"/>
</dbReference>
<protein>
    <submittedName>
        <fullName evidence="3">Beta-galactosidase</fullName>
        <ecNumber evidence="3">3.2.1.23</ecNumber>
    </submittedName>
</protein>
<gene>
    <name evidence="3" type="primary">lacZ_2</name>
    <name evidence="3" type="ORF">SMSP2_00135</name>
</gene>
<dbReference type="RefSeq" id="WP_146682108.1">
    <property type="nucleotide sequence ID" value="NZ_CP019646.1"/>
</dbReference>
<dbReference type="PANTHER" id="PTHR42732">
    <property type="entry name" value="BETA-GALACTOSIDASE"/>
    <property type="match status" value="1"/>
</dbReference>
<comment type="similarity">
    <text evidence="1">Belongs to the glycosyl hydrolase 2 family.</text>
</comment>
<keyword evidence="3" id="KW-0378">Hydrolase</keyword>
<proteinExistence type="inferred from homology"/>
<dbReference type="OrthoDB" id="9762066at2"/>
<reference evidence="4" key="1">
    <citation type="submission" date="2017-02" db="EMBL/GenBank/DDBJ databases">
        <title>Comparative genomics and description of representatives of a novel lineage of planctomycetes thriving in anoxic sediments.</title>
        <authorList>
            <person name="Spring S."/>
            <person name="Bunk B."/>
            <person name="Sproer C."/>
        </authorList>
    </citation>
    <scope>NUCLEOTIDE SEQUENCE [LARGE SCALE GENOMIC DNA]</scope>
    <source>
        <strain evidence="4">SM-Chi-D1</strain>
    </source>
</reference>
<dbReference type="EC" id="3.2.1.23" evidence="3"/>
<dbReference type="GO" id="GO:0005975">
    <property type="term" value="P:carbohydrate metabolic process"/>
    <property type="evidence" value="ECO:0007669"/>
    <property type="project" value="InterPro"/>
</dbReference>
<evidence type="ECO:0000259" key="2">
    <source>
        <dbReference type="Pfam" id="PF00703"/>
    </source>
</evidence>
<dbReference type="Gene3D" id="3.20.20.80">
    <property type="entry name" value="Glycosidases"/>
    <property type="match status" value="1"/>
</dbReference>
<dbReference type="InterPro" id="IPR017853">
    <property type="entry name" value="GH"/>
</dbReference>
<organism evidence="3 4">
    <name type="scientific">Limihaloglobus sulfuriphilus</name>
    <dbReference type="NCBI Taxonomy" id="1851148"/>
    <lineage>
        <taxon>Bacteria</taxon>
        <taxon>Pseudomonadati</taxon>
        <taxon>Planctomycetota</taxon>
        <taxon>Phycisphaerae</taxon>
        <taxon>Sedimentisphaerales</taxon>
        <taxon>Sedimentisphaeraceae</taxon>
        <taxon>Limihaloglobus</taxon>
    </lineage>
</organism>
<dbReference type="Gene3D" id="2.60.40.10">
    <property type="entry name" value="Immunoglobulins"/>
    <property type="match status" value="1"/>
</dbReference>
<dbReference type="InterPro" id="IPR013783">
    <property type="entry name" value="Ig-like_fold"/>
</dbReference>
<name>A0A1Q2MAU5_9BACT</name>
<dbReference type="InterPro" id="IPR036156">
    <property type="entry name" value="Beta-gal/glucu_dom_sf"/>
</dbReference>
<evidence type="ECO:0000313" key="3">
    <source>
        <dbReference type="EMBL" id="AQQ69801.1"/>
    </source>
</evidence>
<accession>A0A1Q2MAU5</accession>
<feature type="domain" description="Glycoside hydrolase family 2 immunoglobulin-like beta-sandwich" evidence="2">
    <location>
        <begin position="40"/>
        <end position="132"/>
    </location>
</feature>
<dbReference type="SUPFAM" id="SSF49303">
    <property type="entry name" value="beta-Galactosidase/glucuronidase domain"/>
    <property type="match status" value="1"/>
</dbReference>
<evidence type="ECO:0000256" key="1">
    <source>
        <dbReference type="ARBA" id="ARBA00007401"/>
    </source>
</evidence>
<dbReference type="InterPro" id="IPR051913">
    <property type="entry name" value="GH2_Domain-Containing"/>
</dbReference>
<dbReference type="AlphaFoldDB" id="A0A1Q2MAU5"/>
<dbReference type="Proteomes" id="UP000188181">
    <property type="component" value="Chromosome"/>
</dbReference>
<dbReference type="GO" id="GO:0004565">
    <property type="term" value="F:beta-galactosidase activity"/>
    <property type="evidence" value="ECO:0007669"/>
    <property type="project" value="UniProtKB-EC"/>
</dbReference>
<dbReference type="InterPro" id="IPR006102">
    <property type="entry name" value="Ig-like_GH2"/>
</dbReference>
<keyword evidence="3" id="KW-0326">Glycosidase</keyword>
<sequence>MKIKSSFNILIILLCCYVCISYAEQPLLKETPFIHTTAESITTEFTISNSSKDDFVCRYSQHLTDADGESVYKIGPVSVSVAAGSEEKVLFSENPSGLNLWSPEDPYLYRVVTVIEPDGQDAEVFENNIGFRTFEIRGSHFYLNGRPYFLRALSRIPPGRVHDAESNIRPEIWRDKNFVRDFFETIKDANVNMIRVCGPVDKDLIWFDYADKMGVMMVNGSYRGEGAEGESVIEHNRSIFVPVIKTVRNYTSPVIYTLSNELQWDKNDAFLPGTRQNYEVAKAVDPTRLIIGNAGFGRGMAGDIEDVHDYLGWYYGDMSSFSRYKTSSSKVDYRYGKDSGKPITFTEMIGTYTNNRDGSFQMAINKHHANALRLVGTSPRFADDSMWYQALITKEMVEAMRCVRGSQSRICGTFPFSTYWFWDIENKTARAKPAIESLKMSYSPVLLSMQTWNRNLYQTDQFSCMLHVVNDDYSLGSLVNAKARLSLVQDGAVRSTVLVDLPRVDYYDTFKSVVSLDIPEGIGAGTAYVKAELIHPKADCTGNTLEIYVAGRDFADTDIKEKIFVYDNSGETLKALVKNGFEAVKVAAVDSLSPEDKLVIAAGVFDAQNNFSTEAFWKYIEAGGHALVMEQEYSAGKDILPEGFGLKQANELFVNIDRGPDHHLLSGLRHRDLFAFNDAGGDSVDSYAVSTGFELTREALESTEVAANCDSQLAKAAVVEYFAGKGSVIFSQIECMKRAGTDPVADRLRTNLVSMLINSDHLFGEQSGWEIKFADFDSERGLFASPLKQGFILNSHNYGRVSYGDVSGSSWGAGRPDGRRVTGEMKITRSLGYLGHVDEKASHADGFFWVRPPKGAESASIAAFNPTDRPLKFAVKASGSEIQTYTVSPGEKKPFGPLSFKRLDNGAVKFTIRISVDTKGQNKEKKLVEELVFESLVFLK</sequence>
<dbReference type="Pfam" id="PF00703">
    <property type="entry name" value="Glyco_hydro_2"/>
    <property type="match status" value="1"/>
</dbReference>